<reference evidence="2 3" key="1">
    <citation type="submission" date="2019-01" db="EMBL/GenBank/DDBJ databases">
        <title>Nocardioides guangzhouensis sp. nov., an actinobacterium isolated from soil.</title>
        <authorList>
            <person name="Fu Y."/>
            <person name="Cai Y."/>
            <person name="Lin Z."/>
            <person name="Chen P."/>
        </authorList>
    </citation>
    <scope>NUCLEOTIDE SEQUENCE [LARGE SCALE GENOMIC DNA]</scope>
    <source>
        <strain evidence="2 3">130</strain>
    </source>
</reference>
<dbReference type="PANTHER" id="PTHR30157">
    <property type="entry name" value="FERRIC REDUCTASE, NADPH-DEPENDENT"/>
    <property type="match status" value="1"/>
</dbReference>
<feature type="domain" description="FAD-binding FR-type" evidence="1">
    <location>
        <begin position="1"/>
        <end position="136"/>
    </location>
</feature>
<dbReference type="EMBL" id="SDKM01000017">
    <property type="protein sequence ID" value="RYP85404.1"/>
    <property type="molecule type" value="Genomic_DNA"/>
</dbReference>
<organism evidence="2 3">
    <name type="scientific">Nocardioides guangzhouensis</name>
    <dbReference type="NCBI Taxonomy" id="2497878"/>
    <lineage>
        <taxon>Bacteria</taxon>
        <taxon>Bacillati</taxon>
        <taxon>Actinomycetota</taxon>
        <taxon>Actinomycetes</taxon>
        <taxon>Propionibacteriales</taxon>
        <taxon>Nocardioidaceae</taxon>
        <taxon>Nocardioides</taxon>
    </lineage>
</organism>
<dbReference type="GO" id="GO:0016491">
    <property type="term" value="F:oxidoreductase activity"/>
    <property type="evidence" value="ECO:0007669"/>
    <property type="project" value="InterPro"/>
</dbReference>
<dbReference type="InterPro" id="IPR013113">
    <property type="entry name" value="SIP_FAD-bd"/>
</dbReference>
<sequence>MVICEVTVVRAERLSPSYVRVELAAPELADFGVDGPLLDQRIKLVFPGASGRVPSFAGADESWYATWLDLPVPERAHMRTYSVRDVVGAGADTRVVVDLVLHLAEGATGPGSSWAVDAAPGDRLVLVGPRRGIAFGGIEFDPGTARSLLLAADETAVPAASRILADLPRTARGTAFLEVPHAADVLACPAPPGMDVVWLPRCDGDEHGTPLVEAVRRHFGLGRVAGLVVESVVDPDLWETPTYSSSGEELDGAVTVGHDLAGLYAWIAGESRLVTTLRRCLVGELDVDRRQVAFMGYWRRGVAMRS</sequence>
<dbReference type="Proteomes" id="UP000295198">
    <property type="component" value="Unassembled WGS sequence"/>
</dbReference>
<dbReference type="InterPro" id="IPR017927">
    <property type="entry name" value="FAD-bd_FR_type"/>
</dbReference>
<dbReference type="InterPro" id="IPR017938">
    <property type="entry name" value="Riboflavin_synthase-like_b-brl"/>
</dbReference>
<dbReference type="Gene3D" id="2.40.30.10">
    <property type="entry name" value="Translation factors"/>
    <property type="match status" value="1"/>
</dbReference>
<proteinExistence type="predicted"/>
<evidence type="ECO:0000259" key="1">
    <source>
        <dbReference type="PROSITE" id="PS51384"/>
    </source>
</evidence>
<name>A0A4Q4ZDZ5_9ACTN</name>
<keyword evidence="3" id="KW-1185">Reference proteome</keyword>
<dbReference type="Gene3D" id="3.40.50.80">
    <property type="entry name" value="Nucleotide-binding domain of ferredoxin-NADP reductase (FNR) module"/>
    <property type="match status" value="1"/>
</dbReference>
<evidence type="ECO:0000313" key="2">
    <source>
        <dbReference type="EMBL" id="RYP85404.1"/>
    </source>
</evidence>
<dbReference type="AlphaFoldDB" id="A0A4Q4ZDZ5"/>
<accession>A0A4Q4ZDZ5</accession>
<dbReference type="SUPFAM" id="SSF63380">
    <property type="entry name" value="Riboflavin synthase domain-like"/>
    <property type="match status" value="1"/>
</dbReference>
<dbReference type="InterPro" id="IPR007037">
    <property type="entry name" value="SIP_rossman_dom"/>
</dbReference>
<evidence type="ECO:0000313" key="3">
    <source>
        <dbReference type="Proteomes" id="UP000295198"/>
    </source>
</evidence>
<protein>
    <submittedName>
        <fullName evidence="2">Siderophore-interacting protein</fullName>
    </submittedName>
</protein>
<dbReference type="OrthoDB" id="9814826at2"/>
<comment type="caution">
    <text evidence="2">The sequence shown here is derived from an EMBL/GenBank/DDBJ whole genome shotgun (WGS) entry which is preliminary data.</text>
</comment>
<dbReference type="Pfam" id="PF08021">
    <property type="entry name" value="FAD_binding_9"/>
    <property type="match status" value="1"/>
</dbReference>
<gene>
    <name evidence="2" type="ORF">EKO23_12920</name>
</gene>
<dbReference type="Pfam" id="PF04954">
    <property type="entry name" value="SIP"/>
    <property type="match status" value="1"/>
</dbReference>
<dbReference type="InterPro" id="IPR039261">
    <property type="entry name" value="FNR_nucleotide-bd"/>
</dbReference>
<dbReference type="CDD" id="cd06193">
    <property type="entry name" value="siderophore_interacting"/>
    <property type="match status" value="1"/>
</dbReference>
<dbReference type="PROSITE" id="PS51384">
    <property type="entry name" value="FAD_FR"/>
    <property type="match status" value="1"/>
</dbReference>
<dbReference type="InterPro" id="IPR039374">
    <property type="entry name" value="SIP_fam"/>
</dbReference>
<dbReference type="PANTHER" id="PTHR30157:SF0">
    <property type="entry name" value="NADPH-DEPENDENT FERRIC-CHELATE REDUCTASE"/>
    <property type="match status" value="1"/>
</dbReference>